<name>A0A9J6GPS5_HAELO</name>
<dbReference type="AlphaFoldDB" id="A0A9J6GPS5"/>
<gene>
    <name evidence="3" type="ORF">HPB48_019256</name>
</gene>
<evidence type="ECO:0000313" key="4">
    <source>
        <dbReference type="Proteomes" id="UP000821853"/>
    </source>
</evidence>
<dbReference type="PANTHER" id="PTHR24412:SF172">
    <property type="entry name" value="KELCH-LIKE PROTEIN 10"/>
    <property type="match status" value="1"/>
</dbReference>
<comment type="caution">
    <text evidence="3">The sequence shown here is derived from an EMBL/GenBank/DDBJ whole genome shotgun (WGS) entry which is preliminary data.</text>
</comment>
<dbReference type="OrthoDB" id="6493923at2759"/>
<keyword evidence="1" id="KW-0880">Kelch repeat</keyword>
<evidence type="ECO:0000256" key="1">
    <source>
        <dbReference type="ARBA" id="ARBA00022441"/>
    </source>
</evidence>
<dbReference type="Gene3D" id="2.120.10.80">
    <property type="entry name" value="Kelch-type beta propeller"/>
    <property type="match status" value="2"/>
</dbReference>
<dbReference type="VEuPathDB" id="VectorBase:HLOH_040684"/>
<keyword evidence="4" id="KW-1185">Reference proteome</keyword>
<dbReference type="EMBL" id="JABSTR010000008">
    <property type="protein sequence ID" value="KAH9377637.1"/>
    <property type="molecule type" value="Genomic_DNA"/>
</dbReference>
<proteinExistence type="predicted"/>
<evidence type="ECO:0000313" key="3">
    <source>
        <dbReference type="EMBL" id="KAH9377637.1"/>
    </source>
</evidence>
<dbReference type="PANTHER" id="PTHR24412">
    <property type="entry name" value="KELCH PROTEIN"/>
    <property type="match status" value="1"/>
</dbReference>
<keyword evidence="2" id="KW-0677">Repeat</keyword>
<dbReference type="SUPFAM" id="SSF117281">
    <property type="entry name" value="Kelch motif"/>
    <property type="match status" value="1"/>
</dbReference>
<reference evidence="3 4" key="1">
    <citation type="journal article" date="2020" name="Cell">
        <title>Large-Scale Comparative Analyses of Tick Genomes Elucidate Their Genetic Diversity and Vector Capacities.</title>
        <authorList>
            <consortium name="Tick Genome and Microbiome Consortium (TIGMIC)"/>
            <person name="Jia N."/>
            <person name="Wang J."/>
            <person name="Shi W."/>
            <person name="Du L."/>
            <person name="Sun Y."/>
            <person name="Zhan W."/>
            <person name="Jiang J.F."/>
            <person name="Wang Q."/>
            <person name="Zhang B."/>
            <person name="Ji P."/>
            <person name="Bell-Sakyi L."/>
            <person name="Cui X.M."/>
            <person name="Yuan T.T."/>
            <person name="Jiang B.G."/>
            <person name="Yang W.F."/>
            <person name="Lam T.T."/>
            <person name="Chang Q.C."/>
            <person name="Ding S.J."/>
            <person name="Wang X.J."/>
            <person name="Zhu J.G."/>
            <person name="Ruan X.D."/>
            <person name="Zhao L."/>
            <person name="Wei J.T."/>
            <person name="Ye R.Z."/>
            <person name="Que T.C."/>
            <person name="Du C.H."/>
            <person name="Zhou Y.H."/>
            <person name="Cheng J.X."/>
            <person name="Dai P.F."/>
            <person name="Guo W.B."/>
            <person name="Han X.H."/>
            <person name="Huang E.J."/>
            <person name="Li L.F."/>
            <person name="Wei W."/>
            <person name="Gao Y.C."/>
            <person name="Liu J.Z."/>
            <person name="Shao H.Z."/>
            <person name="Wang X."/>
            <person name="Wang C.C."/>
            <person name="Yang T.C."/>
            <person name="Huo Q.B."/>
            <person name="Li W."/>
            <person name="Chen H.Y."/>
            <person name="Chen S.E."/>
            <person name="Zhou L.G."/>
            <person name="Ni X.B."/>
            <person name="Tian J.H."/>
            <person name="Sheng Y."/>
            <person name="Liu T."/>
            <person name="Pan Y.S."/>
            <person name="Xia L.Y."/>
            <person name="Li J."/>
            <person name="Zhao F."/>
            <person name="Cao W.C."/>
        </authorList>
    </citation>
    <scope>NUCLEOTIDE SEQUENCE [LARGE SCALE GENOMIC DNA]</scope>
    <source>
        <strain evidence="3">HaeL-2018</strain>
    </source>
</reference>
<dbReference type="Proteomes" id="UP000821853">
    <property type="component" value="Unassembled WGS sequence"/>
</dbReference>
<accession>A0A9J6GPS5</accession>
<dbReference type="SMART" id="SM00612">
    <property type="entry name" value="Kelch"/>
    <property type="match status" value="4"/>
</dbReference>
<dbReference type="Pfam" id="PF01344">
    <property type="entry name" value="Kelch_1"/>
    <property type="match status" value="2"/>
</dbReference>
<dbReference type="InterPro" id="IPR015915">
    <property type="entry name" value="Kelch-typ_b-propeller"/>
</dbReference>
<organism evidence="3 4">
    <name type="scientific">Haemaphysalis longicornis</name>
    <name type="common">Bush tick</name>
    <dbReference type="NCBI Taxonomy" id="44386"/>
    <lineage>
        <taxon>Eukaryota</taxon>
        <taxon>Metazoa</taxon>
        <taxon>Ecdysozoa</taxon>
        <taxon>Arthropoda</taxon>
        <taxon>Chelicerata</taxon>
        <taxon>Arachnida</taxon>
        <taxon>Acari</taxon>
        <taxon>Parasitiformes</taxon>
        <taxon>Ixodida</taxon>
        <taxon>Ixodoidea</taxon>
        <taxon>Ixodidae</taxon>
        <taxon>Haemaphysalinae</taxon>
        <taxon>Haemaphysalis</taxon>
    </lineage>
</organism>
<evidence type="ECO:0000256" key="2">
    <source>
        <dbReference type="ARBA" id="ARBA00022737"/>
    </source>
</evidence>
<protein>
    <submittedName>
        <fullName evidence="3">Uncharacterized protein</fullName>
    </submittedName>
</protein>
<sequence length="423" mass="47818">MLILAVILAYHVPLQELIGTHNVVEALEVAEALNISVLRGHCLKLLGEGLEQGNCVGTSWSGAFRLMVRNLEEVWTTSPQFHSLAFEDLWSLLHQDELHVTREFLWSCSQVDRRGPRGQTGSFSSTSSPLEDEKAYEVLNVIQWTLHQEALDSGEWGFWPYLVDRRWLRPRIPKDVLRPNQYMPARANHGVATLDLLIYFIGGFDGTICYQSVVRLNVPELKWAAKSNMHMARCYVIGRRSSCERYDASRNLWELVASMHDRMSGFTGLDGLDFVEYYDPTADVWTLVCSMSRPRNDVKAVVQGDDVYVMGVFDGAYLLDSTEKLNVHTGWWSQVPSMAFAMSNLVAALLERKTYVTGLFNGTTTVSLVERYDVKARQCHRATDLSITCSAAATYVYNIPNAGSWLSVSVYLRAWQRGSEVPQ</sequence>
<dbReference type="InterPro" id="IPR006652">
    <property type="entry name" value="Kelch_1"/>
</dbReference>